<feature type="coiled-coil region" evidence="1">
    <location>
        <begin position="639"/>
        <end position="673"/>
    </location>
</feature>
<dbReference type="EMBL" id="BLXT01001780">
    <property type="protein sequence ID" value="GFN87703.1"/>
    <property type="molecule type" value="Genomic_DNA"/>
</dbReference>
<feature type="coiled-coil region" evidence="1">
    <location>
        <begin position="474"/>
        <end position="544"/>
    </location>
</feature>
<keyword evidence="6" id="KW-1185">Reference proteome</keyword>
<gene>
    <name evidence="5" type="ORF">PoB_001420900</name>
</gene>
<feature type="compositionally biased region" description="Basic and acidic residues" evidence="2">
    <location>
        <begin position="368"/>
        <end position="396"/>
    </location>
</feature>
<evidence type="ECO:0000256" key="3">
    <source>
        <dbReference type="SAM" id="SignalP"/>
    </source>
</evidence>
<proteinExistence type="predicted"/>
<evidence type="ECO:0000256" key="1">
    <source>
        <dbReference type="SAM" id="Coils"/>
    </source>
</evidence>
<feature type="signal peptide" evidence="3">
    <location>
        <begin position="1"/>
        <end position="25"/>
    </location>
</feature>
<dbReference type="PANTHER" id="PTHR23197">
    <property type="entry name" value="TARSH-RELATED FIBRONECTIN DOMAIN-CONTAINING"/>
    <property type="match status" value="1"/>
</dbReference>
<sequence length="780" mass="88411">MFNLLQQSSGLVLVFMLTLDGFLDSTGSGSAWGTTLRSSPTTEENCVLSFVVPRDSVKTSCNADAKVQRRINALETRSSLQRQQAASLSKQLEEYMTTNARHLTRLEAEIAGRSEVVDQRNGHQQDLAELSKRISELESGMVQMKAGTQAAAVSSAMVESLIKPIVQAEVKKATEIIKEYVHEQVLLYNQVFSLMLTSENRKDTDGFMQAGAEINFSNLSKYRTHRKIIPEEESRNTIAQGRPVNDQVIKEDGIDGSVREMLKTGDKIAEKVEKYVHHLAQEPESSTSTPTSSMTNLKDFTVENTTATYLISENLIDANDTFSENNSAINATEFPESHSEDFVIDSSGVSRGEQTKLGTKGENNQNGIEEKKETAIKQDESDQMRGWMRDGVDRQSESEERLKSEIRAMLLSPLASIVSLVEKLAAATEKQILLQGKRHQDRIRNVSTRIDKIEAQSDSVELRVESLSRGFEDALGKLDRLKELEVAVQELKKNLSNSKVFLSDEAPAASKKNARDLDEQNKRVRRLERLMEVYQKSVDHYRNETMHEYREIKATIDAQTSEMKTKSSELQERVNHTMTEALSRMNVSLMEELKEINEMTLELTDNMSFMRINTNLLNRKIHSTKTKIDRELDSLRENTSEIASRHREMRKKVDRLERNEAEMSQSLAQTLDKTADLRLDLRLIMEDGWVPLKFDYDVSRTSCFGEQYVRRISYKQVHFVGVVLCSHERYKIFLSKSRHTKFLDVGDGKGLGEDHCEFVGVANSTSVRVSPIKTASYSIR</sequence>
<evidence type="ECO:0000313" key="5">
    <source>
        <dbReference type="EMBL" id="GFN87703.1"/>
    </source>
</evidence>
<dbReference type="PANTHER" id="PTHR23197:SF11">
    <property type="entry name" value="RE03558P"/>
    <property type="match status" value="1"/>
</dbReference>
<feature type="non-terminal residue" evidence="5">
    <location>
        <position position="780"/>
    </location>
</feature>
<feature type="domain" description="Target of Nesh-SH3/FNDC1 C-terminal" evidence="4">
    <location>
        <begin position="689"/>
        <end position="768"/>
    </location>
</feature>
<dbReference type="Proteomes" id="UP000735302">
    <property type="component" value="Unassembled WGS sequence"/>
</dbReference>
<accession>A0AAV3YXD6</accession>
<dbReference type="InterPro" id="IPR049109">
    <property type="entry name" value="TARSH/FNDC1_C"/>
</dbReference>
<dbReference type="AlphaFoldDB" id="A0AAV3YXD6"/>
<comment type="caution">
    <text evidence="5">The sequence shown here is derived from an EMBL/GenBank/DDBJ whole genome shotgun (WGS) entry which is preliminary data.</text>
</comment>
<feature type="chain" id="PRO_5043595857" evidence="3">
    <location>
        <begin position="26"/>
        <end position="780"/>
    </location>
</feature>
<evidence type="ECO:0000259" key="4">
    <source>
        <dbReference type="Pfam" id="PF21731"/>
    </source>
</evidence>
<dbReference type="Pfam" id="PF21731">
    <property type="entry name" value="TARSH_C"/>
    <property type="match status" value="1"/>
</dbReference>
<protein>
    <submittedName>
        <fullName evidence="5">Lipoxygenase homology domain-containing protein 1</fullName>
    </submittedName>
</protein>
<evidence type="ECO:0000256" key="2">
    <source>
        <dbReference type="SAM" id="MobiDB-lite"/>
    </source>
</evidence>
<feature type="region of interest" description="Disordered" evidence="2">
    <location>
        <begin position="331"/>
        <end position="396"/>
    </location>
</feature>
<reference evidence="5 6" key="1">
    <citation type="journal article" date="2021" name="Elife">
        <title>Chloroplast acquisition without the gene transfer in kleptoplastic sea slugs, Plakobranchus ocellatus.</title>
        <authorList>
            <person name="Maeda T."/>
            <person name="Takahashi S."/>
            <person name="Yoshida T."/>
            <person name="Shimamura S."/>
            <person name="Takaki Y."/>
            <person name="Nagai Y."/>
            <person name="Toyoda A."/>
            <person name="Suzuki Y."/>
            <person name="Arimoto A."/>
            <person name="Ishii H."/>
            <person name="Satoh N."/>
            <person name="Nishiyama T."/>
            <person name="Hasebe M."/>
            <person name="Maruyama T."/>
            <person name="Minagawa J."/>
            <person name="Obokata J."/>
            <person name="Shigenobu S."/>
        </authorList>
    </citation>
    <scope>NUCLEOTIDE SEQUENCE [LARGE SCALE GENOMIC DNA]</scope>
</reference>
<evidence type="ECO:0000313" key="6">
    <source>
        <dbReference type="Proteomes" id="UP000735302"/>
    </source>
</evidence>
<keyword evidence="3" id="KW-0732">Signal</keyword>
<organism evidence="5 6">
    <name type="scientific">Plakobranchus ocellatus</name>
    <dbReference type="NCBI Taxonomy" id="259542"/>
    <lineage>
        <taxon>Eukaryota</taxon>
        <taxon>Metazoa</taxon>
        <taxon>Spiralia</taxon>
        <taxon>Lophotrochozoa</taxon>
        <taxon>Mollusca</taxon>
        <taxon>Gastropoda</taxon>
        <taxon>Heterobranchia</taxon>
        <taxon>Euthyneura</taxon>
        <taxon>Panpulmonata</taxon>
        <taxon>Sacoglossa</taxon>
        <taxon>Placobranchoidea</taxon>
        <taxon>Plakobranchidae</taxon>
        <taxon>Plakobranchus</taxon>
    </lineage>
</organism>
<keyword evidence="1" id="KW-0175">Coiled coil</keyword>
<name>A0AAV3YXD6_9GAST</name>